<sequence>MANPQSPPTALERLIAEPKGKTTYKLGQAFLLHVFWECPSLSAARTLLQALGKCAAATHRDTPCVPIYFFRIAPNNASLCGPGPRTIDDHPALHTALRKLRVGVPRPAVLADLARRGLDPKLLDLDPSAELPEKLKQRPVAVECTELYLDERAFNEHAGSRDYLAAYGAVMDPALQNRHCTVRVGSPNEFLIERVLEPMLHERVAPMLPKTIIWQSPLARGCDTLVSLDVSMDGKSLDSILEALPSDADAPYVLKVLFRHPLREHTARFLGVLSGSSQQVLAGLGALAVQRGEVHCNQFDEQEIAKAIESAGLGDRISICTADSAGYILHASAQELVESPV</sequence>
<protein>
    <submittedName>
        <fullName evidence="1">Uncharacterized protein</fullName>
    </submittedName>
</protein>
<gene>
    <name evidence="1" type="ORF">K458DRAFT_433043</name>
</gene>
<dbReference type="EMBL" id="MU005588">
    <property type="protein sequence ID" value="KAF2682046.1"/>
    <property type="molecule type" value="Genomic_DNA"/>
</dbReference>
<accession>A0A6G1IUW8</accession>
<dbReference type="AlphaFoldDB" id="A0A6G1IUW8"/>
<keyword evidence="2" id="KW-1185">Reference proteome</keyword>
<dbReference type="Proteomes" id="UP000799291">
    <property type="component" value="Unassembled WGS sequence"/>
</dbReference>
<dbReference type="OrthoDB" id="71599at2759"/>
<name>A0A6G1IUW8_9PLEO</name>
<organism evidence="1 2">
    <name type="scientific">Lentithecium fluviatile CBS 122367</name>
    <dbReference type="NCBI Taxonomy" id="1168545"/>
    <lineage>
        <taxon>Eukaryota</taxon>
        <taxon>Fungi</taxon>
        <taxon>Dikarya</taxon>
        <taxon>Ascomycota</taxon>
        <taxon>Pezizomycotina</taxon>
        <taxon>Dothideomycetes</taxon>
        <taxon>Pleosporomycetidae</taxon>
        <taxon>Pleosporales</taxon>
        <taxon>Massarineae</taxon>
        <taxon>Lentitheciaceae</taxon>
        <taxon>Lentithecium</taxon>
    </lineage>
</organism>
<evidence type="ECO:0000313" key="1">
    <source>
        <dbReference type="EMBL" id="KAF2682046.1"/>
    </source>
</evidence>
<evidence type="ECO:0000313" key="2">
    <source>
        <dbReference type="Proteomes" id="UP000799291"/>
    </source>
</evidence>
<proteinExistence type="predicted"/>
<reference evidence="1" key="1">
    <citation type="journal article" date="2020" name="Stud. Mycol.">
        <title>101 Dothideomycetes genomes: a test case for predicting lifestyles and emergence of pathogens.</title>
        <authorList>
            <person name="Haridas S."/>
            <person name="Albert R."/>
            <person name="Binder M."/>
            <person name="Bloem J."/>
            <person name="Labutti K."/>
            <person name="Salamov A."/>
            <person name="Andreopoulos B."/>
            <person name="Baker S."/>
            <person name="Barry K."/>
            <person name="Bills G."/>
            <person name="Bluhm B."/>
            <person name="Cannon C."/>
            <person name="Castanera R."/>
            <person name="Culley D."/>
            <person name="Daum C."/>
            <person name="Ezra D."/>
            <person name="Gonzalez J."/>
            <person name="Henrissat B."/>
            <person name="Kuo A."/>
            <person name="Liang C."/>
            <person name="Lipzen A."/>
            <person name="Lutzoni F."/>
            <person name="Magnuson J."/>
            <person name="Mondo S."/>
            <person name="Nolan M."/>
            <person name="Ohm R."/>
            <person name="Pangilinan J."/>
            <person name="Park H.-J."/>
            <person name="Ramirez L."/>
            <person name="Alfaro M."/>
            <person name="Sun H."/>
            <person name="Tritt A."/>
            <person name="Yoshinaga Y."/>
            <person name="Zwiers L.-H."/>
            <person name="Turgeon B."/>
            <person name="Goodwin S."/>
            <person name="Spatafora J."/>
            <person name="Crous P."/>
            <person name="Grigoriev I."/>
        </authorList>
    </citation>
    <scope>NUCLEOTIDE SEQUENCE</scope>
    <source>
        <strain evidence="1">CBS 122367</strain>
    </source>
</reference>